<gene>
    <name evidence="2" type="ORF">LCGC14_2312320</name>
</gene>
<reference evidence="2" key="1">
    <citation type="journal article" date="2015" name="Nature">
        <title>Complex archaea that bridge the gap between prokaryotes and eukaryotes.</title>
        <authorList>
            <person name="Spang A."/>
            <person name="Saw J.H."/>
            <person name="Jorgensen S.L."/>
            <person name="Zaremba-Niedzwiedzka K."/>
            <person name="Martijn J."/>
            <person name="Lind A.E."/>
            <person name="van Eijk R."/>
            <person name="Schleper C."/>
            <person name="Guy L."/>
            <person name="Ettema T.J."/>
        </authorList>
    </citation>
    <scope>NUCLEOTIDE SEQUENCE</scope>
</reference>
<dbReference type="Pfam" id="PF03102">
    <property type="entry name" value="NeuB"/>
    <property type="match status" value="1"/>
</dbReference>
<dbReference type="GO" id="GO:0047444">
    <property type="term" value="F:N-acylneuraminate-9-phosphate synthase activity"/>
    <property type="evidence" value="ECO:0007669"/>
    <property type="project" value="TreeGrafter"/>
</dbReference>
<dbReference type="InterPro" id="IPR013785">
    <property type="entry name" value="Aldolase_TIM"/>
</dbReference>
<organism evidence="2">
    <name type="scientific">marine sediment metagenome</name>
    <dbReference type="NCBI Taxonomy" id="412755"/>
    <lineage>
        <taxon>unclassified sequences</taxon>
        <taxon>metagenomes</taxon>
        <taxon>ecological metagenomes</taxon>
    </lineage>
</organism>
<feature type="domain" description="PseI/NeuA/B-like" evidence="1">
    <location>
        <begin position="35"/>
        <end position="91"/>
    </location>
</feature>
<evidence type="ECO:0000259" key="1">
    <source>
        <dbReference type="Pfam" id="PF03102"/>
    </source>
</evidence>
<dbReference type="AlphaFoldDB" id="A0A0F9EXR6"/>
<dbReference type="SUPFAM" id="SSF51569">
    <property type="entry name" value="Aldolase"/>
    <property type="match status" value="1"/>
</dbReference>
<proteinExistence type="predicted"/>
<dbReference type="PANTHER" id="PTHR42966">
    <property type="entry name" value="N-ACETYLNEURAMINATE SYNTHASE"/>
    <property type="match status" value="1"/>
</dbReference>
<dbReference type="PANTHER" id="PTHR42966:SF1">
    <property type="entry name" value="SIALIC ACID SYNTHASE"/>
    <property type="match status" value="1"/>
</dbReference>
<name>A0A0F9EXR6_9ZZZZ</name>
<dbReference type="EMBL" id="LAZR01032845">
    <property type="protein sequence ID" value="KKL49760.1"/>
    <property type="molecule type" value="Genomic_DNA"/>
</dbReference>
<dbReference type="Gene3D" id="3.20.20.70">
    <property type="entry name" value="Aldolase class I"/>
    <property type="match status" value="1"/>
</dbReference>
<comment type="caution">
    <text evidence="2">The sequence shown here is derived from an EMBL/GenBank/DDBJ whole genome shotgun (WGS) entry which is preliminary data.</text>
</comment>
<accession>A0A0F9EXR6</accession>
<feature type="non-terminal residue" evidence="2">
    <location>
        <position position="121"/>
    </location>
</feature>
<evidence type="ECO:0000313" key="2">
    <source>
        <dbReference type="EMBL" id="KKL49760.1"/>
    </source>
</evidence>
<sequence>MIMKKDKIIKYGDPCLIIAEAGSNHNNDLNLAKKLIDVASEAKADAVKFQLFTAKGLYPSNCGFIELSHGKVDFYKVLEKLELPLKDKKKKAEVIVNQLQKKEESIFAVYWGESRCELLTL</sequence>
<dbReference type="InterPro" id="IPR013132">
    <property type="entry name" value="PseI/NeuA/B-like_N"/>
</dbReference>
<dbReference type="GO" id="GO:0016051">
    <property type="term" value="P:carbohydrate biosynthetic process"/>
    <property type="evidence" value="ECO:0007669"/>
    <property type="project" value="InterPro"/>
</dbReference>
<protein>
    <recommendedName>
        <fullName evidence="1">PseI/NeuA/B-like domain-containing protein</fullName>
    </recommendedName>
</protein>
<dbReference type="InterPro" id="IPR051690">
    <property type="entry name" value="PseI-like"/>
</dbReference>